<gene>
    <name evidence="2" type="ORF">AQJ54_22525</name>
</gene>
<name>A0A117R1A4_9ACTN</name>
<dbReference type="Proteomes" id="UP000054375">
    <property type="component" value="Unassembled WGS sequence"/>
</dbReference>
<accession>A0A117R1A4</accession>
<comment type="caution">
    <text evidence="2">The sequence shown here is derived from an EMBL/GenBank/DDBJ whole genome shotgun (WGS) entry which is preliminary data.</text>
</comment>
<dbReference type="AlphaFoldDB" id="A0A117R1A4"/>
<feature type="region of interest" description="Disordered" evidence="1">
    <location>
        <begin position="35"/>
        <end position="54"/>
    </location>
</feature>
<organism evidence="2 3">
    <name type="scientific">Streptomyces griseorubiginosus</name>
    <dbReference type="NCBI Taxonomy" id="67304"/>
    <lineage>
        <taxon>Bacteria</taxon>
        <taxon>Bacillati</taxon>
        <taxon>Actinomycetota</taxon>
        <taxon>Actinomycetes</taxon>
        <taxon>Kitasatosporales</taxon>
        <taxon>Streptomycetaceae</taxon>
        <taxon>Streptomyces</taxon>
    </lineage>
</organism>
<evidence type="ECO:0000256" key="1">
    <source>
        <dbReference type="SAM" id="MobiDB-lite"/>
    </source>
</evidence>
<sequence length="216" mass="22161">MGTSGHGMRAARWGAGTLVVLAALAGCSSGDGKPSAHAGASSAAAEATKGPGDYRPPTALCPKIDFGPLTAAVAPTAGAPKGQLTGSDPSTAAGAACLQAFRTTGTKADGRSTVYCSAWKDVPIAIKQYAYRLSSAPKEAQGAVVKESGLGGEAFRYRNVKDAAPFADDLRLVVRDSNMECEVQVQSLKPLTDQQVKAAWPAMAVTVRTLLPKLRS</sequence>
<feature type="compositionally biased region" description="Low complexity" evidence="1">
    <location>
        <begin position="35"/>
        <end position="47"/>
    </location>
</feature>
<evidence type="ECO:0000313" key="2">
    <source>
        <dbReference type="EMBL" id="KUN65581.1"/>
    </source>
</evidence>
<evidence type="ECO:0008006" key="4">
    <source>
        <dbReference type="Google" id="ProtNLM"/>
    </source>
</evidence>
<protein>
    <recommendedName>
        <fullName evidence="4">DUF3558 domain-containing protein</fullName>
    </recommendedName>
</protein>
<dbReference type="EMBL" id="LMWV01000017">
    <property type="protein sequence ID" value="KUN65581.1"/>
    <property type="molecule type" value="Genomic_DNA"/>
</dbReference>
<reference evidence="2 3" key="1">
    <citation type="submission" date="2015-10" db="EMBL/GenBank/DDBJ databases">
        <title>Draft genome sequence of Streptomyces griseorubiginosus DSM 40469, type strain for the species Streptomyces griseorubiginosus.</title>
        <authorList>
            <person name="Ruckert C."/>
            <person name="Winkler A."/>
            <person name="Kalinowski J."/>
            <person name="Kampfer P."/>
            <person name="Glaeser S."/>
        </authorList>
    </citation>
    <scope>NUCLEOTIDE SEQUENCE [LARGE SCALE GENOMIC DNA]</scope>
    <source>
        <strain evidence="2 3">DSM 40469</strain>
    </source>
</reference>
<evidence type="ECO:0000313" key="3">
    <source>
        <dbReference type="Proteomes" id="UP000054375"/>
    </source>
</evidence>
<proteinExistence type="predicted"/>
<dbReference type="RefSeq" id="WP_062240192.1">
    <property type="nucleotide sequence ID" value="NZ_JBEYRZ010000007.1"/>
</dbReference>
<keyword evidence="3" id="KW-1185">Reference proteome</keyword>